<dbReference type="KEGG" id="aay:WYH_00549"/>
<evidence type="ECO:0000313" key="1">
    <source>
        <dbReference type="EMBL" id="AKH41607.1"/>
    </source>
</evidence>
<protein>
    <submittedName>
        <fullName evidence="1">Uncharacterized protein</fullName>
    </submittedName>
</protein>
<dbReference type="STRING" id="1267766.WYH_00549"/>
<accession>A0A0F7KQZ3</accession>
<dbReference type="AlphaFoldDB" id="A0A0F7KQZ3"/>
<evidence type="ECO:0000313" key="2">
    <source>
        <dbReference type="Proteomes" id="UP000034392"/>
    </source>
</evidence>
<gene>
    <name evidence="1" type="ORF">WYH_00549</name>
</gene>
<organism evidence="1 2">
    <name type="scientific">Croceibacterium atlanticum</name>
    <dbReference type="NCBI Taxonomy" id="1267766"/>
    <lineage>
        <taxon>Bacteria</taxon>
        <taxon>Pseudomonadati</taxon>
        <taxon>Pseudomonadota</taxon>
        <taxon>Alphaproteobacteria</taxon>
        <taxon>Sphingomonadales</taxon>
        <taxon>Erythrobacteraceae</taxon>
        <taxon>Croceibacterium</taxon>
    </lineage>
</organism>
<proteinExistence type="predicted"/>
<dbReference type="EMBL" id="CP011452">
    <property type="protein sequence ID" value="AKH41607.1"/>
    <property type="molecule type" value="Genomic_DNA"/>
</dbReference>
<name>A0A0F7KQZ3_9SPHN</name>
<reference evidence="1" key="1">
    <citation type="submission" date="2015-05" db="EMBL/GenBank/DDBJ databases">
        <title>The complete genome of Altererythrobacter atlanticus strain 26DY36.</title>
        <authorList>
            <person name="Wu Y.-H."/>
            <person name="Cheng H."/>
            <person name="Wu X.-W."/>
        </authorList>
    </citation>
    <scope>NUCLEOTIDE SEQUENCE [LARGE SCALE GENOMIC DNA]</scope>
    <source>
        <strain evidence="1">26DY36</strain>
    </source>
</reference>
<sequence>MTQLNWLSLIALLGWLILAVSAFRAQRLGAKKMVVMALAWGAIFLLVTAVITAVSP</sequence>
<keyword evidence="2" id="KW-1185">Reference proteome</keyword>
<dbReference type="RefSeq" id="WP_169780688.1">
    <property type="nucleotide sequence ID" value="NZ_CP011452.2"/>
</dbReference>
<dbReference type="Proteomes" id="UP000034392">
    <property type="component" value="Chromosome"/>
</dbReference>
<dbReference type="PATRIC" id="fig|1267766.3.peg.555"/>